<dbReference type="CDD" id="cd06170">
    <property type="entry name" value="LuxR_C_like"/>
    <property type="match status" value="1"/>
</dbReference>
<keyword evidence="7" id="KW-1185">Reference proteome</keyword>
<dbReference type="PRINTS" id="PR00038">
    <property type="entry name" value="HTHLUXR"/>
</dbReference>
<dbReference type="OrthoDB" id="3630021at2"/>
<evidence type="ECO:0000259" key="5">
    <source>
        <dbReference type="PROSITE" id="PS50043"/>
    </source>
</evidence>
<gene>
    <name evidence="6" type="ORF">SCLAV_1881</name>
</gene>
<evidence type="ECO:0000256" key="1">
    <source>
        <dbReference type="ARBA" id="ARBA00023015"/>
    </source>
</evidence>
<reference evidence="6 7" key="1">
    <citation type="journal article" date="2010" name="Genome Biol. Evol.">
        <title>The sequence of a 1.8-mb bacterial linear plasmid reveals a rich evolutionary reservoir of secondary metabolic pathways.</title>
        <authorList>
            <person name="Medema M.H."/>
            <person name="Trefzer A."/>
            <person name="Kovalchuk A."/>
            <person name="van den Berg M."/>
            <person name="Mueller U."/>
            <person name="Heijne W."/>
            <person name="Wu L."/>
            <person name="Alam M.T."/>
            <person name="Ronning C.M."/>
            <person name="Nierman W.C."/>
            <person name="Bovenberg R.A.L."/>
            <person name="Breitling R."/>
            <person name="Takano E."/>
        </authorList>
    </citation>
    <scope>NUCLEOTIDE SEQUENCE [LARGE SCALE GENOMIC DNA]</scope>
    <source>
        <strain evidence="7">ATCC 27064 / DSM 738 / JCM 4710 / NBRC 13307 / NCIMB 12785 / NRRL 3585 / VKM Ac-602</strain>
    </source>
</reference>
<dbReference type="GO" id="GO:0006355">
    <property type="term" value="P:regulation of DNA-templated transcription"/>
    <property type="evidence" value="ECO:0007669"/>
    <property type="project" value="InterPro"/>
</dbReference>
<dbReference type="Pfam" id="PF00196">
    <property type="entry name" value="GerE"/>
    <property type="match status" value="1"/>
</dbReference>
<feature type="region of interest" description="Disordered" evidence="4">
    <location>
        <begin position="1"/>
        <end position="26"/>
    </location>
</feature>
<dbReference type="GO" id="GO:0003677">
    <property type="term" value="F:DNA binding"/>
    <property type="evidence" value="ECO:0007669"/>
    <property type="project" value="UniProtKB-KW"/>
</dbReference>
<evidence type="ECO:0000256" key="4">
    <source>
        <dbReference type="SAM" id="MobiDB-lite"/>
    </source>
</evidence>
<dbReference type="PANTHER" id="PTHR44688">
    <property type="entry name" value="DNA-BINDING TRANSCRIPTIONAL ACTIVATOR DEVR_DOSR"/>
    <property type="match status" value="1"/>
</dbReference>
<evidence type="ECO:0000256" key="2">
    <source>
        <dbReference type="ARBA" id="ARBA00023125"/>
    </source>
</evidence>
<dbReference type="InterPro" id="IPR016032">
    <property type="entry name" value="Sig_transdc_resp-reg_C-effctor"/>
</dbReference>
<feature type="domain" description="HTH luxR-type" evidence="5">
    <location>
        <begin position="168"/>
        <end position="233"/>
    </location>
</feature>
<evidence type="ECO:0000313" key="6">
    <source>
        <dbReference type="EMBL" id="EFG06954.1"/>
    </source>
</evidence>
<name>E2Q4B6_STRCL</name>
<dbReference type="PROSITE" id="PS50043">
    <property type="entry name" value="HTH_LUXR_2"/>
    <property type="match status" value="1"/>
</dbReference>
<dbReference type="PANTHER" id="PTHR44688:SF16">
    <property type="entry name" value="DNA-BINDING TRANSCRIPTIONAL ACTIVATOR DEVR_DOSR"/>
    <property type="match status" value="1"/>
</dbReference>
<dbReference type="EMBL" id="CM000913">
    <property type="protein sequence ID" value="EFG06954.1"/>
    <property type="molecule type" value="Genomic_DNA"/>
</dbReference>
<accession>E2Q4B6</accession>
<dbReference type="InterPro" id="IPR036388">
    <property type="entry name" value="WH-like_DNA-bd_sf"/>
</dbReference>
<dbReference type="Gene3D" id="1.10.10.10">
    <property type="entry name" value="Winged helix-like DNA-binding domain superfamily/Winged helix DNA-binding domain"/>
    <property type="match status" value="1"/>
</dbReference>
<keyword evidence="1" id="KW-0805">Transcription regulation</keyword>
<organism evidence="6 7">
    <name type="scientific">Streptomyces clavuligerus</name>
    <dbReference type="NCBI Taxonomy" id="1901"/>
    <lineage>
        <taxon>Bacteria</taxon>
        <taxon>Bacillati</taxon>
        <taxon>Actinomycetota</taxon>
        <taxon>Actinomycetes</taxon>
        <taxon>Kitasatosporales</taxon>
        <taxon>Streptomycetaceae</taxon>
        <taxon>Streptomyces</taxon>
    </lineage>
</organism>
<protein>
    <submittedName>
        <fullName evidence="6">Response regulator</fullName>
    </submittedName>
</protein>
<dbReference type="KEGG" id="sclf:BB341_18915"/>
<evidence type="ECO:0000256" key="3">
    <source>
        <dbReference type="ARBA" id="ARBA00023163"/>
    </source>
</evidence>
<dbReference type="STRING" id="1901.BB341_18915"/>
<sequence length="240" mass="26094">MEAGGATAALRQDDASEQGGCVEDEEGDGAEGLRVLWLAHDEVSFHGLPILLARLTLVRLYRLCRTVEAFHGLLQEERFDICVVPSQSYSAPVATWVGQTGARLVLTSPHARRPSFGDTADGARGADAWLQEQRIDCHVIQRVLQQLVDANAGPDGAERSPHSSGTLLERGLNRVTQRERAVLSLLAQGLSNQQIARALGISIHGVKRHVSNLLIKLDSSNRTEVALKVTQLGLLPTYRN</sequence>
<dbReference type="InterPro" id="IPR000792">
    <property type="entry name" value="Tscrpt_reg_LuxR_C"/>
</dbReference>
<keyword evidence="2" id="KW-0238">DNA-binding</keyword>
<proteinExistence type="predicted"/>
<keyword evidence="3" id="KW-0804">Transcription</keyword>
<evidence type="ECO:0000313" key="7">
    <source>
        <dbReference type="Proteomes" id="UP000002357"/>
    </source>
</evidence>
<dbReference type="SMART" id="SM00421">
    <property type="entry name" value="HTH_LUXR"/>
    <property type="match status" value="1"/>
</dbReference>
<dbReference type="Proteomes" id="UP000002357">
    <property type="component" value="Chromosome"/>
</dbReference>
<dbReference type="AlphaFoldDB" id="E2Q4B6"/>
<dbReference type="SUPFAM" id="SSF46894">
    <property type="entry name" value="C-terminal effector domain of the bipartite response regulators"/>
    <property type="match status" value="1"/>
</dbReference>
<dbReference type="eggNOG" id="COG2197">
    <property type="taxonomic scope" value="Bacteria"/>
</dbReference>